<sequence>MADYVEEVINLQGKRQKLRCVGNSDYRRERRLRRYVSIEDEVEVRYLTILRKSTRFSGKINLSRTTFLQNPGGVAVASGMVKKRDTGGNPSPSNNPTTNLLSIGQRFWTHGSPYSWLFTHSRVPTGGDDAKPSAV</sequence>
<name>A0AAV5AIQ3_9AGAM</name>
<organism evidence="1 2">
    <name type="scientific">Clathrus columnatus</name>
    <dbReference type="NCBI Taxonomy" id="1419009"/>
    <lineage>
        <taxon>Eukaryota</taxon>
        <taxon>Fungi</taxon>
        <taxon>Dikarya</taxon>
        <taxon>Basidiomycota</taxon>
        <taxon>Agaricomycotina</taxon>
        <taxon>Agaricomycetes</taxon>
        <taxon>Phallomycetidae</taxon>
        <taxon>Phallales</taxon>
        <taxon>Clathraceae</taxon>
        <taxon>Clathrus</taxon>
    </lineage>
</organism>
<comment type="caution">
    <text evidence="1">The sequence shown here is derived from an EMBL/GenBank/DDBJ whole genome shotgun (WGS) entry which is preliminary data.</text>
</comment>
<dbReference type="AlphaFoldDB" id="A0AAV5AIQ3"/>
<evidence type="ECO:0000313" key="1">
    <source>
        <dbReference type="EMBL" id="GJJ13572.1"/>
    </source>
</evidence>
<gene>
    <name evidence="1" type="ORF">Clacol_007827</name>
</gene>
<keyword evidence="2" id="KW-1185">Reference proteome</keyword>
<accession>A0AAV5AIQ3</accession>
<dbReference type="EMBL" id="BPWL01000008">
    <property type="protein sequence ID" value="GJJ13572.1"/>
    <property type="molecule type" value="Genomic_DNA"/>
</dbReference>
<protein>
    <submittedName>
        <fullName evidence="1">Uncharacterized protein</fullName>
    </submittedName>
</protein>
<evidence type="ECO:0000313" key="2">
    <source>
        <dbReference type="Proteomes" id="UP001050691"/>
    </source>
</evidence>
<reference evidence="1" key="1">
    <citation type="submission" date="2021-10" db="EMBL/GenBank/DDBJ databases">
        <title>De novo Genome Assembly of Clathrus columnatus (Basidiomycota, Fungi) Using Illumina and Nanopore Sequence Data.</title>
        <authorList>
            <person name="Ogiso-Tanaka E."/>
            <person name="Itagaki H."/>
            <person name="Hosoya T."/>
            <person name="Hosaka K."/>
        </authorList>
    </citation>
    <scope>NUCLEOTIDE SEQUENCE</scope>
    <source>
        <strain evidence="1">MO-923</strain>
    </source>
</reference>
<dbReference type="Proteomes" id="UP001050691">
    <property type="component" value="Unassembled WGS sequence"/>
</dbReference>
<proteinExistence type="predicted"/>